<evidence type="ECO:0000256" key="5">
    <source>
        <dbReference type="SAM" id="MobiDB-lite"/>
    </source>
</evidence>
<dbReference type="InterPro" id="IPR006630">
    <property type="entry name" value="La_HTH"/>
</dbReference>
<feature type="region of interest" description="Disordered" evidence="5">
    <location>
        <begin position="288"/>
        <end position="411"/>
    </location>
</feature>
<keyword evidence="2 4" id="KW-0694">RNA-binding</keyword>
<dbReference type="SMART" id="SM00360">
    <property type="entry name" value="RRM"/>
    <property type="match status" value="1"/>
</dbReference>
<dbReference type="CDD" id="cd08029">
    <property type="entry name" value="LA_like_fungal"/>
    <property type="match status" value="1"/>
</dbReference>
<dbReference type="PANTHER" id="PTHR22792">
    <property type="entry name" value="LUPUS LA PROTEIN-RELATED"/>
    <property type="match status" value="1"/>
</dbReference>
<keyword evidence="9" id="KW-1185">Reference proteome</keyword>
<dbReference type="InterPro" id="IPR045180">
    <property type="entry name" value="La_dom_prot"/>
</dbReference>
<feature type="compositionally biased region" description="Polar residues" evidence="5">
    <location>
        <begin position="52"/>
        <end position="63"/>
    </location>
</feature>
<sequence length="411" mass="44758">MSDTVSKEQAETAAPATAVVEAVAPEESSAPAAKAEAVVEKSEEQSPAFAESNETAQEAQNGESKPLKTSRGPVTNNSKFDPSSQPVTDDPVKIRNQVEFYFNDSNLPIDKFMWEQTGGTENKPVPLKTICSFSRMRRFQPYSAVVAALKESTLLEVSGEEGSEVVKRKKAYVSGTEAQQKRTAKSVYIKGFGEEQASTQFDIEAWLSNYGTVNLVKLRRKAEDNSFKGSVFVEFHTEELAKSFVALDPAPTWNGNELKIIMKKDYLDEKTRMIRAGEMEPSKYHKATFFEGKEKGGKDKGHRGGARGGGNRSGKDDSNDWKKKNGFQGGRGSGRGRGGRGRGRGGRGRGGRDNRDRREDKSEAAPRSNNNVKPPTIQATEANGKRAREDDGGQGPPAKKVDVKADAAAAQ</sequence>
<organism evidence="8 9">
    <name type="scientific">Immersiella caudata</name>
    <dbReference type="NCBI Taxonomy" id="314043"/>
    <lineage>
        <taxon>Eukaryota</taxon>
        <taxon>Fungi</taxon>
        <taxon>Dikarya</taxon>
        <taxon>Ascomycota</taxon>
        <taxon>Pezizomycotina</taxon>
        <taxon>Sordariomycetes</taxon>
        <taxon>Sordariomycetidae</taxon>
        <taxon>Sordariales</taxon>
        <taxon>Lasiosphaeriaceae</taxon>
        <taxon>Immersiella</taxon>
    </lineage>
</organism>
<dbReference type="PANTHER" id="PTHR22792:SF140">
    <property type="entry name" value="ACHILLES, ISOFORM A"/>
    <property type="match status" value="1"/>
</dbReference>
<dbReference type="InterPro" id="IPR035979">
    <property type="entry name" value="RBD_domain_sf"/>
</dbReference>
<dbReference type="Pfam" id="PF00076">
    <property type="entry name" value="RRM_1"/>
    <property type="match status" value="1"/>
</dbReference>
<proteinExistence type="predicted"/>
<reference evidence="8" key="1">
    <citation type="submission" date="2023-06" db="EMBL/GenBank/DDBJ databases">
        <title>Genome-scale phylogeny and comparative genomics of the fungal order Sordariales.</title>
        <authorList>
            <consortium name="Lawrence Berkeley National Laboratory"/>
            <person name="Hensen N."/>
            <person name="Bonometti L."/>
            <person name="Westerberg I."/>
            <person name="Brannstrom I.O."/>
            <person name="Guillou S."/>
            <person name="Cros-Aarteil S."/>
            <person name="Calhoun S."/>
            <person name="Haridas S."/>
            <person name="Kuo A."/>
            <person name="Mondo S."/>
            <person name="Pangilinan J."/>
            <person name="Riley R."/>
            <person name="Labutti K."/>
            <person name="Andreopoulos B."/>
            <person name="Lipzen A."/>
            <person name="Chen C."/>
            <person name="Yanf M."/>
            <person name="Daum C."/>
            <person name="Ng V."/>
            <person name="Clum A."/>
            <person name="Steindorff A."/>
            <person name="Ohm R."/>
            <person name="Martin F."/>
            <person name="Silar P."/>
            <person name="Natvig D."/>
            <person name="Lalanne C."/>
            <person name="Gautier V."/>
            <person name="Ament-Velasquez S.L."/>
            <person name="Kruys A."/>
            <person name="Hutchinson M.I."/>
            <person name="Powell A.J."/>
            <person name="Barry K."/>
            <person name="Miller A.N."/>
            <person name="Grigoriev I.V."/>
            <person name="Debuchy R."/>
            <person name="Gladieux P."/>
            <person name="Thoren M.H."/>
            <person name="Johannesson H."/>
        </authorList>
    </citation>
    <scope>NUCLEOTIDE SEQUENCE</scope>
    <source>
        <strain evidence="8">CBS 606.72</strain>
    </source>
</reference>
<dbReference type="GO" id="GO:1990904">
    <property type="term" value="C:ribonucleoprotein complex"/>
    <property type="evidence" value="ECO:0007669"/>
    <property type="project" value="InterPro"/>
</dbReference>
<feature type="compositionally biased region" description="Gly residues" evidence="5">
    <location>
        <begin position="327"/>
        <end position="336"/>
    </location>
</feature>
<comment type="subcellular location">
    <subcellularLocation>
        <location evidence="1">Nucleus</location>
    </subcellularLocation>
</comment>
<dbReference type="GO" id="GO:0006396">
    <property type="term" value="P:RNA processing"/>
    <property type="evidence" value="ECO:0007669"/>
    <property type="project" value="InterPro"/>
</dbReference>
<evidence type="ECO:0000313" key="8">
    <source>
        <dbReference type="EMBL" id="KAK0620361.1"/>
    </source>
</evidence>
<dbReference type="InterPro" id="IPR000504">
    <property type="entry name" value="RRM_dom"/>
</dbReference>
<dbReference type="Gene3D" id="1.10.10.10">
    <property type="entry name" value="Winged helix-like DNA-binding domain superfamily/Winged helix DNA-binding domain"/>
    <property type="match status" value="1"/>
</dbReference>
<feature type="compositionally biased region" description="Basic and acidic residues" evidence="5">
    <location>
        <begin position="350"/>
        <end position="364"/>
    </location>
</feature>
<dbReference type="GO" id="GO:0003729">
    <property type="term" value="F:mRNA binding"/>
    <property type="evidence" value="ECO:0007669"/>
    <property type="project" value="TreeGrafter"/>
</dbReference>
<evidence type="ECO:0000256" key="2">
    <source>
        <dbReference type="ARBA" id="ARBA00022884"/>
    </source>
</evidence>
<evidence type="ECO:0000313" key="9">
    <source>
        <dbReference type="Proteomes" id="UP001175000"/>
    </source>
</evidence>
<dbReference type="InterPro" id="IPR036390">
    <property type="entry name" value="WH_DNA-bd_sf"/>
</dbReference>
<dbReference type="EMBL" id="JAULSU010000004">
    <property type="protein sequence ID" value="KAK0620361.1"/>
    <property type="molecule type" value="Genomic_DNA"/>
</dbReference>
<gene>
    <name evidence="8" type="ORF">B0T14DRAFT_521225</name>
</gene>
<dbReference type="SUPFAM" id="SSF46785">
    <property type="entry name" value="Winged helix' DNA-binding domain"/>
    <property type="match status" value="1"/>
</dbReference>
<dbReference type="InterPro" id="IPR012677">
    <property type="entry name" value="Nucleotide-bd_a/b_plait_sf"/>
</dbReference>
<accession>A0AA40C025</accession>
<evidence type="ECO:0000259" key="7">
    <source>
        <dbReference type="PROSITE" id="PS50961"/>
    </source>
</evidence>
<feature type="compositionally biased region" description="Low complexity" evidence="5">
    <location>
        <begin position="11"/>
        <end position="36"/>
    </location>
</feature>
<dbReference type="AlphaFoldDB" id="A0AA40C025"/>
<dbReference type="InterPro" id="IPR002344">
    <property type="entry name" value="Lupus_La"/>
</dbReference>
<evidence type="ECO:0000256" key="1">
    <source>
        <dbReference type="ARBA" id="ARBA00004123"/>
    </source>
</evidence>
<feature type="region of interest" description="Disordered" evidence="5">
    <location>
        <begin position="1"/>
        <end position="92"/>
    </location>
</feature>
<feature type="domain" description="RRM" evidence="6">
    <location>
        <begin position="185"/>
        <end position="265"/>
    </location>
</feature>
<evidence type="ECO:0000259" key="6">
    <source>
        <dbReference type="PROSITE" id="PS50102"/>
    </source>
</evidence>
<feature type="compositionally biased region" description="Polar residues" evidence="5">
    <location>
        <begin position="72"/>
        <end position="87"/>
    </location>
</feature>
<name>A0AA40C025_9PEZI</name>
<dbReference type="Proteomes" id="UP001175000">
    <property type="component" value="Unassembled WGS sequence"/>
</dbReference>
<evidence type="ECO:0000256" key="3">
    <source>
        <dbReference type="ARBA" id="ARBA00023242"/>
    </source>
</evidence>
<dbReference type="GO" id="GO:0005634">
    <property type="term" value="C:nucleus"/>
    <property type="evidence" value="ECO:0007669"/>
    <property type="project" value="UniProtKB-SubCell"/>
</dbReference>
<dbReference type="SMART" id="SM00715">
    <property type="entry name" value="LA"/>
    <property type="match status" value="1"/>
</dbReference>
<feature type="compositionally biased region" description="Basic and acidic residues" evidence="5">
    <location>
        <begin position="313"/>
        <end position="323"/>
    </location>
</feature>
<dbReference type="Pfam" id="PF05383">
    <property type="entry name" value="La"/>
    <property type="match status" value="1"/>
</dbReference>
<dbReference type="Gene3D" id="3.30.70.330">
    <property type="match status" value="1"/>
</dbReference>
<dbReference type="CDD" id="cd12291">
    <property type="entry name" value="RRM1_La"/>
    <property type="match status" value="1"/>
</dbReference>
<feature type="compositionally biased region" description="Basic residues" evidence="5">
    <location>
        <begin position="337"/>
        <end position="349"/>
    </location>
</feature>
<dbReference type="SUPFAM" id="SSF54928">
    <property type="entry name" value="RNA-binding domain, RBD"/>
    <property type="match status" value="1"/>
</dbReference>
<evidence type="ECO:0000256" key="4">
    <source>
        <dbReference type="PROSITE-ProRule" id="PRU00332"/>
    </source>
</evidence>
<feature type="compositionally biased region" description="Basic and acidic residues" evidence="5">
    <location>
        <begin position="1"/>
        <end position="10"/>
    </location>
</feature>
<feature type="domain" description="HTH La-type RNA-binding" evidence="7">
    <location>
        <begin position="84"/>
        <end position="174"/>
    </location>
</feature>
<keyword evidence="3" id="KW-0539">Nucleus</keyword>
<protein>
    <submittedName>
        <fullName evidence="8">Uncharacterized protein</fullName>
    </submittedName>
</protein>
<dbReference type="PROSITE" id="PS50102">
    <property type="entry name" value="RRM"/>
    <property type="match status" value="1"/>
</dbReference>
<comment type="caution">
    <text evidence="8">The sequence shown here is derived from an EMBL/GenBank/DDBJ whole genome shotgun (WGS) entry which is preliminary data.</text>
</comment>
<feature type="compositionally biased region" description="Polar residues" evidence="5">
    <location>
        <begin position="367"/>
        <end position="381"/>
    </location>
</feature>
<dbReference type="PRINTS" id="PR00302">
    <property type="entry name" value="LUPUSLA"/>
</dbReference>
<dbReference type="InterPro" id="IPR036388">
    <property type="entry name" value="WH-like_DNA-bd_sf"/>
</dbReference>
<dbReference type="PROSITE" id="PS50961">
    <property type="entry name" value="HTH_LA"/>
    <property type="match status" value="1"/>
</dbReference>